<keyword evidence="8" id="KW-0333">Golgi apparatus</keyword>
<feature type="region of interest" description="Disordered" evidence="10">
    <location>
        <begin position="53"/>
        <end position="78"/>
    </location>
</feature>
<keyword evidence="4" id="KW-0808">Transferase</keyword>
<keyword evidence="9 11" id="KW-0472">Membrane</keyword>
<dbReference type="GO" id="GO:0000139">
    <property type="term" value="C:Golgi membrane"/>
    <property type="evidence" value="ECO:0007669"/>
    <property type="project" value="UniProtKB-SubCell"/>
</dbReference>
<evidence type="ECO:0000313" key="12">
    <source>
        <dbReference type="EMBL" id="TDL25441.1"/>
    </source>
</evidence>
<evidence type="ECO:0000256" key="5">
    <source>
        <dbReference type="ARBA" id="ARBA00022692"/>
    </source>
</evidence>
<dbReference type="EMBL" id="ML170164">
    <property type="protein sequence ID" value="TDL25441.1"/>
    <property type="molecule type" value="Genomic_DNA"/>
</dbReference>
<comment type="similarity">
    <text evidence="2">Belongs to the glycosyltransferase 31 family.</text>
</comment>
<dbReference type="Proteomes" id="UP000294933">
    <property type="component" value="Unassembled WGS sequence"/>
</dbReference>
<keyword evidence="5 11" id="KW-0812">Transmembrane</keyword>
<keyword evidence="6" id="KW-0735">Signal-anchor</keyword>
<proteinExistence type="inferred from homology"/>
<evidence type="ECO:0000256" key="11">
    <source>
        <dbReference type="SAM" id="Phobius"/>
    </source>
</evidence>
<evidence type="ECO:0000256" key="10">
    <source>
        <dbReference type="SAM" id="MobiDB-lite"/>
    </source>
</evidence>
<feature type="region of interest" description="Disordered" evidence="10">
    <location>
        <begin position="423"/>
        <end position="476"/>
    </location>
</feature>
<dbReference type="GO" id="GO:0016758">
    <property type="term" value="F:hexosyltransferase activity"/>
    <property type="evidence" value="ECO:0007669"/>
    <property type="project" value="InterPro"/>
</dbReference>
<feature type="compositionally biased region" description="Polar residues" evidence="10">
    <location>
        <begin position="53"/>
        <end position="64"/>
    </location>
</feature>
<evidence type="ECO:0000256" key="8">
    <source>
        <dbReference type="ARBA" id="ARBA00023034"/>
    </source>
</evidence>
<evidence type="ECO:0000256" key="3">
    <source>
        <dbReference type="ARBA" id="ARBA00022676"/>
    </source>
</evidence>
<evidence type="ECO:0000256" key="1">
    <source>
        <dbReference type="ARBA" id="ARBA00004323"/>
    </source>
</evidence>
<comment type="subcellular location">
    <subcellularLocation>
        <location evidence="1">Golgi apparatus membrane</location>
        <topology evidence="1">Single-pass type II membrane protein</topology>
    </subcellularLocation>
</comment>
<feature type="transmembrane region" description="Helical" evidence="11">
    <location>
        <begin position="148"/>
        <end position="171"/>
    </location>
</feature>
<evidence type="ECO:0008006" key="14">
    <source>
        <dbReference type="Google" id="ProtNLM"/>
    </source>
</evidence>
<feature type="compositionally biased region" description="Polar residues" evidence="10">
    <location>
        <begin position="456"/>
        <end position="465"/>
    </location>
</feature>
<evidence type="ECO:0000256" key="6">
    <source>
        <dbReference type="ARBA" id="ARBA00022968"/>
    </source>
</evidence>
<evidence type="ECO:0000256" key="7">
    <source>
        <dbReference type="ARBA" id="ARBA00022989"/>
    </source>
</evidence>
<dbReference type="InterPro" id="IPR002659">
    <property type="entry name" value="Glyco_trans_31"/>
</dbReference>
<protein>
    <recommendedName>
        <fullName evidence="14">Glycosyltransferase family 31 protein</fullName>
    </recommendedName>
</protein>
<keyword evidence="13" id="KW-1185">Reference proteome</keyword>
<reference evidence="12 13" key="1">
    <citation type="submission" date="2018-06" db="EMBL/GenBank/DDBJ databases">
        <title>A transcriptomic atlas of mushroom development highlights an independent origin of complex multicellularity.</title>
        <authorList>
            <consortium name="DOE Joint Genome Institute"/>
            <person name="Krizsan K."/>
            <person name="Almasi E."/>
            <person name="Merenyi Z."/>
            <person name="Sahu N."/>
            <person name="Viragh M."/>
            <person name="Koszo T."/>
            <person name="Mondo S."/>
            <person name="Kiss B."/>
            <person name="Balint B."/>
            <person name="Kues U."/>
            <person name="Barry K."/>
            <person name="Hegedus J.C."/>
            <person name="Henrissat B."/>
            <person name="Johnson J."/>
            <person name="Lipzen A."/>
            <person name="Ohm R."/>
            <person name="Nagy I."/>
            <person name="Pangilinan J."/>
            <person name="Yan J."/>
            <person name="Xiong Y."/>
            <person name="Grigoriev I.V."/>
            <person name="Hibbett D.S."/>
            <person name="Nagy L.G."/>
        </authorList>
    </citation>
    <scope>NUCLEOTIDE SEQUENCE [LARGE SCALE GENOMIC DNA]</scope>
    <source>
        <strain evidence="12 13">SZMC22713</strain>
    </source>
</reference>
<name>A0A4Y7QDW7_9AGAM</name>
<organism evidence="12 13">
    <name type="scientific">Rickenella mellea</name>
    <dbReference type="NCBI Taxonomy" id="50990"/>
    <lineage>
        <taxon>Eukaryota</taxon>
        <taxon>Fungi</taxon>
        <taxon>Dikarya</taxon>
        <taxon>Basidiomycota</taxon>
        <taxon>Agaricomycotina</taxon>
        <taxon>Agaricomycetes</taxon>
        <taxon>Hymenochaetales</taxon>
        <taxon>Rickenellaceae</taxon>
        <taxon>Rickenella</taxon>
    </lineage>
</organism>
<gene>
    <name evidence="12" type="ORF">BD410DRAFT_766067</name>
</gene>
<keyword evidence="7 11" id="KW-1133">Transmembrane helix</keyword>
<dbReference type="OrthoDB" id="2139606at2759"/>
<evidence type="ECO:0000256" key="9">
    <source>
        <dbReference type="ARBA" id="ARBA00023136"/>
    </source>
</evidence>
<dbReference type="PANTHER" id="PTHR11214">
    <property type="entry name" value="BETA-1,3-N-ACETYLGLUCOSAMINYLTRANSFERASE"/>
    <property type="match status" value="1"/>
</dbReference>
<keyword evidence="3" id="KW-0328">Glycosyltransferase</keyword>
<dbReference type="PANTHER" id="PTHR11214:SF333">
    <property type="entry name" value="GLYCOSYLTRANSFERASE FAMILY 31 PROTEIN"/>
    <property type="match status" value="1"/>
</dbReference>
<evidence type="ECO:0000256" key="2">
    <source>
        <dbReference type="ARBA" id="ARBA00008661"/>
    </source>
</evidence>
<accession>A0A4Y7QDW7</accession>
<dbReference type="VEuPathDB" id="FungiDB:BD410DRAFT_766067"/>
<feature type="compositionally biased region" description="Polar residues" evidence="10">
    <location>
        <begin position="423"/>
        <end position="440"/>
    </location>
</feature>
<dbReference type="AlphaFoldDB" id="A0A4Y7QDW7"/>
<evidence type="ECO:0000256" key="4">
    <source>
        <dbReference type="ARBA" id="ARBA00022679"/>
    </source>
</evidence>
<feature type="region of interest" description="Disordered" evidence="10">
    <location>
        <begin position="1"/>
        <end position="20"/>
    </location>
</feature>
<sequence length="763" mass="85739">MPFRLISLQKSSSSHDQRSYDGYDSVDCTECIDVAHNNSNQDEHRVLGGTEHSSAIYTPSSSRNHSTHPRFYSDASSPPYHSVPDSELSNPLLADTRETWWWNEEHRSWWLVRRDGRRRSQGRDSCMSIRRMARGMIRHPLFPRQPTSIIFAILLCIIFGVLLTLFIMFVVNFDKKPLPWRAYCTIPSGSTSPPPFGISHGYPYDTLTPYAVSYRTRLTPPPFPPPNLDELPPAGVFMGVFSMDLSIERRMIIRSTYASHVRSRNGAGGLGDRGFGTSRTIVRFILGRPRPDWERRIQLEAETYNDIVILPISENMNYGKTHAFFAWASTEAWVPPIPPDTSNFSSVPLVSYSNITSPMPIPVAPHDPHEVRREALRWTHLRSNETERQRPWVRPDFVAKVDDDSFVMLAELEARLRVELYTSNRQHPDGSTSITASGQNSEHETASGPNVRSADNRTNGISSSRSPDKANRSPADTTFSLPIASLGGKRNNDPLVYWGYLLDNQYMAGELYALSWSIVRWVATDPVVRGMTRGNEDKQVAKWIRAHPLAHEVRWKSERCWIYDHPRARTVFAHGFLFPSEVTRIKKNILSFMNAAQSSTLESTTSTLGEGMVSPNLTLPMHPAGFPATPAAWARSSVSTFGVRYSPPVADLTTQQSIEALVEGSDMSVLREDSGEASNAVAAWIHREGRVSRYENGRLGGTVVVHYIKKNPWFLETALAFLEGDEFTELEAQVRNTHGASKAGVDFADYPELARSGATFEVP</sequence>
<evidence type="ECO:0000313" key="13">
    <source>
        <dbReference type="Proteomes" id="UP000294933"/>
    </source>
</evidence>
<dbReference type="GO" id="GO:0051072">
    <property type="term" value="P:4,6-pyruvylated galactose residue biosynthetic process"/>
    <property type="evidence" value="ECO:0007669"/>
    <property type="project" value="TreeGrafter"/>
</dbReference>
<dbReference type="STRING" id="50990.A0A4Y7QDW7"/>